<dbReference type="NCBIfam" id="NF041131">
    <property type="entry name" value="RicT_YaaT_fam"/>
    <property type="match status" value="1"/>
</dbReference>
<evidence type="ECO:0000259" key="1">
    <source>
        <dbReference type="PROSITE" id="PS51411"/>
    </source>
</evidence>
<feature type="domain" description="PSP1 C-terminal" evidence="1">
    <location>
        <begin position="73"/>
        <end position="158"/>
    </location>
</feature>
<comment type="caution">
    <text evidence="2">The sequence shown here is derived from an EMBL/GenBank/DDBJ whole genome shotgun (WGS) entry which is preliminary data.</text>
</comment>
<accession>A0A3E3E404</accession>
<dbReference type="PROSITE" id="PS51411">
    <property type="entry name" value="PSP1_C"/>
    <property type="match status" value="1"/>
</dbReference>
<proteinExistence type="predicted"/>
<organism evidence="2 3">
    <name type="scientific">Faecalicoccus pleomorphus</name>
    <dbReference type="NCBI Taxonomy" id="1323"/>
    <lineage>
        <taxon>Bacteria</taxon>
        <taxon>Bacillati</taxon>
        <taxon>Bacillota</taxon>
        <taxon>Erysipelotrichia</taxon>
        <taxon>Erysipelotrichales</taxon>
        <taxon>Erysipelotrichaceae</taxon>
        <taxon>Faecalicoccus</taxon>
    </lineage>
</organism>
<dbReference type="PANTHER" id="PTHR43830:SF3">
    <property type="entry name" value="PROTEIN PSP1"/>
    <property type="match status" value="1"/>
</dbReference>
<evidence type="ECO:0000313" key="3">
    <source>
        <dbReference type="Proteomes" id="UP000260721"/>
    </source>
</evidence>
<dbReference type="STRING" id="1123313.GCA_000420345_01711"/>
<dbReference type="InterPro" id="IPR007557">
    <property type="entry name" value="PSP1_C"/>
</dbReference>
<dbReference type="InterPro" id="IPR047767">
    <property type="entry name" value="PSP1-like"/>
</dbReference>
<dbReference type="PANTHER" id="PTHR43830">
    <property type="entry name" value="PROTEIN PSP1"/>
    <property type="match status" value="1"/>
</dbReference>
<dbReference type="Pfam" id="PF04468">
    <property type="entry name" value="PSP1"/>
    <property type="match status" value="1"/>
</dbReference>
<sequence length="290" mass="33766">MLKNNETQNENRKYKYIVYIQFEESKKAYTFGSDIPYKEQDMVVVETVRGKELGKVCSDSILFDAKKVKGILKPVLRLATEYDLIQKNENDEKAKKAMKICHQCIENLELDMHLISGEYTLDRSKVIFTYVSDDRVDFRQLLKDLAGQLHCRIELRQVGPRNKAKMVGGLGNCGMETCCSRFLTDFEAISINMAKNQLLALNIQKLSGQCGKLMCCLRYENDEYTKLREGLPKINSQITFEDTRYRITSMNVLQRQAKLENKEEVRFVSFDELWPDRKKKNEKAKKLPKQ</sequence>
<reference evidence="2 3" key="1">
    <citation type="submission" date="2018-08" db="EMBL/GenBank/DDBJ databases">
        <title>A genome reference for cultivated species of the human gut microbiota.</title>
        <authorList>
            <person name="Zou Y."/>
            <person name="Xue W."/>
            <person name="Luo G."/>
        </authorList>
    </citation>
    <scope>NUCLEOTIDE SEQUENCE [LARGE SCALE GENOMIC DNA]</scope>
    <source>
        <strain evidence="2 3">TF08-11</strain>
    </source>
</reference>
<dbReference type="GO" id="GO:0005737">
    <property type="term" value="C:cytoplasm"/>
    <property type="evidence" value="ECO:0007669"/>
    <property type="project" value="TreeGrafter"/>
</dbReference>
<evidence type="ECO:0000313" key="2">
    <source>
        <dbReference type="EMBL" id="RGD76066.1"/>
    </source>
</evidence>
<dbReference type="AlphaFoldDB" id="A0A3E3E404"/>
<name>A0A3E3E404_9FIRM</name>
<dbReference type="EMBL" id="QUSK01000016">
    <property type="protein sequence ID" value="RGD76066.1"/>
    <property type="molecule type" value="Genomic_DNA"/>
</dbReference>
<dbReference type="Proteomes" id="UP000260721">
    <property type="component" value="Unassembled WGS sequence"/>
</dbReference>
<protein>
    <submittedName>
        <fullName evidence="2">Stage 0 sporulation protein</fullName>
    </submittedName>
</protein>
<gene>
    <name evidence="2" type="ORF">DXC78_07830</name>
</gene>